<dbReference type="EMBL" id="FRAH01000088">
    <property type="protein sequence ID" value="SHL29010.1"/>
    <property type="molecule type" value="Genomic_DNA"/>
</dbReference>
<sequence>MERYNEITNKNQREIVLLQGRPCAWGKCVFCDYIADNSKDKDAMVRLNHEVLSRVTGKYGVLEVINSGSCFELPEETLEEIRNLIHEKKIQKLFFEAHWMYRHQLQRMREYMGIPIIFKIGVETFDWDFRENYLNKHADFTSPEEVRAYFESPCLMVGIKGQTKEMIARDIELLKKYFPLGTVNVFTNNSTSVKRDEELVAWFMETYQWLLDDPSVEVLYEKTDFGVGD</sequence>
<dbReference type="AlphaFoldDB" id="A0A1M6ZEZ5"/>
<dbReference type="SMART" id="SM00729">
    <property type="entry name" value="Elp3"/>
    <property type="match status" value="1"/>
</dbReference>
<dbReference type="RefSeq" id="WP_072853439.1">
    <property type="nucleotide sequence ID" value="NZ_FRAH01000088.1"/>
</dbReference>
<proteinExistence type="predicted"/>
<evidence type="ECO:0000313" key="3">
    <source>
        <dbReference type="Proteomes" id="UP000183975"/>
    </source>
</evidence>
<reference evidence="2 3" key="1">
    <citation type="submission" date="2016-11" db="EMBL/GenBank/DDBJ databases">
        <authorList>
            <person name="Jaros S."/>
            <person name="Januszkiewicz K."/>
            <person name="Wedrychowicz H."/>
        </authorList>
    </citation>
    <scope>NUCLEOTIDE SEQUENCE [LARGE SCALE GENOMIC DNA]</scope>
    <source>
        <strain evidence="2 3">DSM 14214</strain>
    </source>
</reference>
<dbReference type="InterPro" id="IPR006638">
    <property type="entry name" value="Elp3/MiaA/NifB-like_rSAM"/>
</dbReference>
<protein>
    <recommendedName>
        <fullName evidence="1">Elp3/MiaA/NifB-like radical SAM core domain-containing protein</fullName>
    </recommendedName>
</protein>
<accession>A0A1M6ZEZ5</accession>
<dbReference type="Proteomes" id="UP000183975">
    <property type="component" value="Unassembled WGS sequence"/>
</dbReference>
<dbReference type="OrthoDB" id="5321814at2"/>
<name>A0A1M6ZEZ5_9FIRM</name>
<dbReference type="GO" id="GO:0051536">
    <property type="term" value="F:iron-sulfur cluster binding"/>
    <property type="evidence" value="ECO:0007669"/>
    <property type="project" value="InterPro"/>
</dbReference>
<keyword evidence="3" id="KW-1185">Reference proteome</keyword>
<gene>
    <name evidence="2" type="ORF">SAMN02745138_03206</name>
</gene>
<dbReference type="GO" id="GO:0003824">
    <property type="term" value="F:catalytic activity"/>
    <property type="evidence" value="ECO:0007669"/>
    <property type="project" value="InterPro"/>
</dbReference>
<organism evidence="2 3">
    <name type="scientific">Anaerotignum lactatifermentans DSM 14214</name>
    <dbReference type="NCBI Taxonomy" id="1121323"/>
    <lineage>
        <taxon>Bacteria</taxon>
        <taxon>Bacillati</taxon>
        <taxon>Bacillota</taxon>
        <taxon>Clostridia</taxon>
        <taxon>Lachnospirales</taxon>
        <taxon>Anaerotignaceae</taxon>
        <taxon>Anaerotignum</taxon>
    </lineage>
</organism>
<evidence type="ECO:0000259" key="1">
    <source>
        <dbReference type="SMART" id="SM00729"/>
    </source>
</evidence>
<evidence type="ECO:0000313" key="2">
    <source>
        <dbReference type="EMBL" id="SHL29010.1"/>
    </source>
</evidence>
<feature type="domain" description="Elp3/MiaA/NifB-like radical SAM core" evidence="1">
    <location>
        <begin position="13"/>
        <end position="213"/>
    </location>
</feature>